<gene>
    <name evidence="2" type="ORF">Q7514_31690</name>
</gene>
<accession>A0ABU7LKQ7</accession>
<protein>
    <recommendedName>
        <fullName evidence="1">ESAT-6-like protein</fullName>
    </recommendedName>
</protein>
<dbReference type="NCBIfam" id="TIGR03930">
    <property type="entry name" value="WXG100_ESAT6"/>
    <property type="match status" value="1"/>
</dbReference>
<dbReference type="SUPFAM" id="SSF140453">
    <property type="entry name" value="EsxAB dimer-like"/>
    <property type="match status" value="1"/>
</dbReference>
<evidence type="ECO:0000256" key="1">
    <source>
        <dbReference type="RuleBase" id="RU362001"/>
    </source>
</evidence>
<dbReference type="Pfam" id="PF06013">
    <property type="entry name" value="WXG100"/>
    <property type="match status" value="1"/>
</dbReference>
<dbReference type="InterPro" id="IPR036689">
    <property type="entry name" value="ESAT-6-like_sf"/>
</dbReference>
<comment type="similarity">
    <text evidence="1">Belongs to the WXG100 family.</text>
</comment>
<evidence type="ECO:0000313" key="2">
    <source>
        <dbReference type="EMBL" id="MEE2062096.1"/>
    </source>
</evidence>
<proteinExistence type="inferred from homology"/>
<dbReference type="RefSeq" id="WP_330137195.1">
    <property type="nucleotide sequence ID" value="NZ_JAUTXY010000027.1"/>
</dbReference>
<comment type="caution">
    <text evidence="2">The sequence shown here is derived from an EMBL/GenBank/DDBJ whole genome shotgun (WGS) entry which is preliminary data.</text>
</comment>
<name>A0ABU7LKQ7_9NOCA</name>
<dbReference type="EMBL" id="JAUTXY010000027">
    <property type="protein sequence ID" value="MEE2062096.1"/>
    <property type="molecule type" value="Genomic_DNA"/>
</dbReference>
<sequence length="99" mass="10565">MSEGPLGYNFEGIANLRTGISGVNNEMTAILDGIVAEVKPLGESWRGEAAGAYLDCQRRWDQAIDGLNQVLAEVGIVVGRGGENMQMVNQAIGRSFPGR</sequence>
<dbReference type="InterPro" id="IPR010310">
    <property type="entry name" value="T7SS_ESAT-6-like"/>
</dbReference>
<reference evidence="2 3" key="1">
    <citation type="submission" date="2023-07" db="EMBL/GenBank/DDBJ databases">
        <authorList>
            <person name="Girao M."/>
            <person name="Carvalho M.F."/>
        </authorList>
    </citation>
    <scope>NUCLEOTIDE SEQUENCE [LARGE SCALE GENOMIC DNA]</scope>
    <source>
        <strain evidence="2 3">YIM65754</strain>
    </source>
</reference>
<keyword evidence="3" id="KW-1185">Reference proteome</keyword>
<dbReference type="Proteomes" id="UP001336020">
    <property type="component" value="Unassembled WGS sequence"/>
</dbReference>
<evidence type="ECO:0000313" key="3">
    <source>
        <dbReference type="Proteomes" id="UP001336020"/>
    </source>
</evidence>
<organism evidence="2 3">
    <name type="scientific">Rhodococcus artemisiae</name>
    <dbReference type="NCBI Taxonomy" id="714159"/>
    <lineage>
        <taxon>Bacteria</taxon>
        <taxon>Bacillati</taxon>
        <taxon>Actinomycetota</taxon>
        <taxon>Actinomycetes</taxon>
        <taxon>Mycobacteriales</taxon>
        <taxon>Nocardiaceae</taxon>
        <taxon>Rhodococcus</taxon>
    </lineage>
</organism>
<dbReference type="Gene3D" id="1.10.287.1060">
    <property type="entry name" value="ESAT-6-like"/>
    <property type="match status" value="1"/>
</dbReference>